<sequence length="119" mass="13329">MGDLGILAFNEGSKFWGTEDFATGLGLMINGVQYALIFATGYFYNPMAGTYDLHLRFVFYDVFGLDDDDLDEYGASSSFNVFNSQVGITAWWQLQHQFAYAPLVTRAVVTRKFLNVPAV</sequence>
<gene>
    <name evidence="1" type="ORF">C5Y98_22090</name>
</gene>
<dbReference type="EMBL" id="PUIB01000022">
    <property type="protein sequence ID" value="PQO30020.1"/>
    <property type="molecule type" value="Genomic_DNA"/>
</dbReference>
<organism evidence="1 2">
    <name type="scientific">Blastopirellula marina</name>
    <dbReference type="NCBI Taxonomy" id="124"/>
    <lineage>
        <taxon>Bacteria</taxon>
        <taxon>Pseudomonadati</taxon>
        <taxon>Planctomycetota</taxon>
        <taxon>Planctomycetia</taxon>
        <taxon>Pirellulales</taxon>
        <taxon>Pirellulaceae</taxon>
        <taxon>Blastopirellula</taxon>
    </lineage>
</organism>
<dbReference type="Proteomes" id="UP000239388">
    <property type="component" value="Unassembled WGS sequence"/>
</dbReference>
<accession>A0A2S8FD33</accession>
<evidence type="ECO:0000313" key="2">
    <source>
        <dbReference type="Proteomes" id="UP000239388"/>
    </source>
</evidence>
<name>A0A2S8FD33_9BACT</name>
<protein>
    <submittedName>
        <fullName evidence="1">Uncharacterized protein</fullName>
    </submittedName>
</protein>
<dbReference type="AlphaFoldDB" id="A0A2S8FD33"/>
<evidence type="ECO:0000313" key="1">
    <source>
        <dbReference type="EMBL" id="PQO30020.1"/>
    </source>
</evidence>
<comment type="caution">
    <text evidence="1">The sequence shown here is derived from an EMBL/GenBank/DDBJ whole genome shotgun (WGS) entry which is preliminary data.</text>
</comment>
<proteinExistence type="predicted"/>
<dbReference type="OrthoDB" id="8814142at2"/>
<reference evidence="1 2" key="1">
    <citation type="submission" date="2018-02" db="EMBL/GenBank/DDBJ databases">
        <title>Comparative genomes isolates from brazilian mangrove.</title>
        <authorList>
            <person name="Araujo J.E."/>
            <person name="Taketani R.G."/>
            <person name="Silva M.C.P."/>
            <person name="Loureco M.V."/>
            <person name="Andreote F.D."/>
        </authorList>
    </citation>
    <scope>NUCLEOTIDE SEQUENCE [LARGE SCALE GENOMIC DNA]</scope>
    <source>
        <strain evidence="1 2">NAP PRIS-MGV</strain>
    </source>
</reference>